<keyword evidence="2" id="KW-1185">Reference proteome</keyword>
<organism evidence="1 2">
    <name type="scientific">Pontibacter toksunensis</name>
    <dbReference type="NCBI Taxonomy" id="1332631"/>
    <lineage>
        <taxon>Bacteria</taxon>
        <taxon>Pseudomonadati</taxon>
        <taxon>Bacteroidota</taxon>
        <taxon>Cytophagia</taxon>
        <taxon>Cytophagales</taxon>
        <taxon>Hymenobacteraceae</taxon>
        <taxon>Pontibacter</taxon>
    </lineage>
</organism>
<dbReference type="RefSeq" id="WP_377483864.1">
    <property type="nucleotide sequence ID" value="NZ_JBHUOX010000006.1"/>
</dbReference>
<proteinExistence type="predicted"/>
<evidence type="ECO:0000313" key="2">
    <source>
        <dbReference type="Proteomes" id="UP001597641"/>
    </source>
</evidence>
<reference evidence="2" key="1">
    <citation type="journal article" date="2019" name="Int. J. Syst. Evol. Microbiol.">
        <title>The Global Catalogue of Microorganisms (GCM) 10K type strain sequencing project: providing services to taxonomists for standard genome sequencing and annotation.</title>
        <authorList>
            <consortium name="The Broad Institute Genomics Platform"/>
            <consortium name="The Broad Institute Genome Sequencing Center for Infectious Disease"/>
            <person name="Wu L."/>
            <person name="Ma J."/>
        </authorList>
    </citation>
    <scope>NUCLEOTIDE SEQUENCE [LARGE SCALE GENOMIC DNA]</scope>
    <source>
        <strain evidence="2">KCTC 23984</strain>
    </source>
</reference>
<dbReference type="EMBL" id="JBHUOX010000006">
    <property type="protein sequence ID" value="MFD3000633.1"/>
    <property type="molecule type" value="Genomic_DNA"/>
</dbReference>
<accession>A0ABW6BX65</accession>
<comment type="caution">
    <text evidence="1">The sequence shown here is derived from an EMBL/GenBank/DDBJ whole genome shotgun (WGS) entry which is preliminary data.</text>
</comment>
<protein>
    <submittedName>
        <fullName evidence="1">Uncharacterized protein</fullName>
    </submittedName>
</protein>
<sequence length="61" mass="6644">MHSEWSFAWSLSFSSSGTRVKAKRVEELAGLKRAVTGIVSGDLSLVEATAKKLKIALLPHF</sequence>
<gene>
    <name evidence="1" type="ORF">ACFS7Z_09705</name>
</gene>
<name>A0ABW6BX65_9BACT</name>
<evidence type="ECO:0000313" key="1">
    <source>
        <dbReference type="EMBL" id="MFD3000633.1"/>
    </source>
</evidence>
<dbReference type="Proteomes" id="UP001597641">
    <property type="component" value="Unassembled WGS sequence"/>
</dbReference>